<comment type="caution">
    <text evidence="2">The sequence shown here is derived from an EMBL/GenBank/DDBJ whole genome shotgun (WGS) entry which is preliminary data.</text>
</comment>
<dbReference type="RefSeq" id="WP_303307639.1">
    <property type="nucleotide sequence ID" value="NZ_JAODOP010000004.1"/>
</dbReference>
<feature type="signal peptide" evidence="1">
    <location>
        <begin position="1"/>
        <end position="18"/>
    </location>
</feature>
<keyword evidence="1" id="KW-0732">Signal</keyword>
<name>A0ABU7XZV8_9FLAO</name>
<dbReference type="EMBL" id="JAODOP010000004">
    <property type="protein sequence ID" value="MEF3835350.1"/>
    <property type="molecule type" value="Genomic_DNA"/>
</dbReference>
<feature type="chain" id="PRO_5047377591" description="DUF4468 domain-containing protein" evidence="1">
    <location>
        <begin position="19"/>
        <end position="241"/>
    </location>
</feature>
<dbReference type="Proteomes" id="UP001337305">
    <property type="component" value="Unassembled WGS sequence"/>
</dbReference>
<reference evidence="2 3" key="1">
    <citation type="submission" date="2022-09" db="EMBL/GenBank/DDBJ databases">
        <title>Genome sequencing of Flavivirga sp. MEBiC05379.</title>
        <authorList>
            <person name="Oh H.-M."/>
            <person name="Kwon K.K."/>
            <person name="Park M.J."/>
            <person name="Yang S.-H."/>
        </authorList>
    </citation>
    <scope>NUCLEOTIDE SEQUENCE [LARGE SCALE GENOMIC DNA]</scope>
    <source>
        <strain evidence="2 3">MEBiC05379</strain>
    </source>
</reference>
<accession>A0ABU7XZV8</accession>
<evidence type="ECO:0008006" key="4">
    <source>
        <dbReference type="Google" id="ProtNLM"/>
    </source>
</evidence>
<evidence type="ECO:0000313" key="2">
    <source>
        <dbReference type="EMBL" id="MEF3835350.1"/>
    </source>
</evidence>
<protein>
    <recommendedName>
        <fullName evidence="4">DUF4468 domain-containing protein</fullName>
    </recommendedName>
</protein>
<organism evidence="2 3">
    <name type="scientific">Flavivirga spongiicola</name>
    <dbReference type="NCBI Taxonomy" id="421621"/>
    <lineage>
        <taxon>Bacteria</taxon>
        <taxon>Pseudomonadati</taxon>
        <taxon>Bacteroidota</taxon>
        <taxon>Flavobacteriia</taxon>
        <taxon>Flavobacteriales</taxon>
        <taxon>Flavobacteriaceae</taxon>
        <taxon>Flavivirga</taxon>
    </lineage>
</organism>
<proteinExistence type="predicted"/>
<sequence>MKYFALLSIFLNSFNFYAQNESSISTYYKWFDSIIDISNTNLLNGIEFKEKYRTIEDNNQYFLTKQFLPGYVVYDGQPYYDIPMKYDIHSHELIIKLTNKNGYFAIQLLKEHIESFQIDNHRFINKSQLVSMATSDSYKGFYEVLSRNQNLSLFKKHIKNIQQRRNDRFAYSAFIYKNEFLIHYKDKISSINSKKNLIQLFPEQKKAINAFYKKNRVLMRFNYDKFLVNLMGYLNNLLKTT</sequence>
<keyword evidence="3" id="KW-1185">Reference proteome</keyword>
<evidence type="ECO:0000313" key="3">
    <source>
        <dbReference type="Proteomes" id="UP001337305"/>
    </source>
</evidence>
<evidence type="ECO:0000256" key="1">
    <source>
        <dbReference type="SAM" id="SignalP"/>
    </source>
</evidence>
<gene>
    <name evidence="2" type="ORF">N1F79_19660</name>
</gene>